<evidence type="ECO:0000256" key="9">
    <source>
        <dbReference type="ARBA" id="ARBA00023136"/>
    </source>
</evidence>
<dbReference type="InterPro" id="IPR010559">
    <property type="entry name" value="Sig_transdc_His_kin_internal"/>
</dbReference>
<feature type="domain" description="Histidine kinase" evidence="11">
    <location>
        <begin position="491"/>
        <end position="597"/>
    </location>
</feature>
<dbReference type="SMART" id="SM00387">
    <property type="entry name" value="HATPase_c"/>
    <property type="match status" value="1"/>
</dbReference>
<evidence type="ECO:0000256" key="1">
    <source>
        <dbReference type="ARBA" id="ARBA00000085"/>
    </source>
</evidence>
<name>A0A9D1H498_9FIRM</name>
<dbReference type="GO" id="GO:0000155">
    <property type="term" value="F:phosphorelay sensor kinase activity"/>
    <property type="evidence" value="ECO:0007669"/>
    <property type="project" value="InterPro"/>
</dbReference>
<evidence type="ECO:0000256" key="8">
    <source>
        <dbReference type="ARBA" id="ARBA00023012"/>
    </source>
</evidence>
<dbReference type="Pfam" id="PF02743">
    <property type="entry name" value="dCache_1"/>
    <property type="match status" value="1"/>
</dbReference>
<evidence type="ECO:0000256" key="4">
    <source>
        <dbReference type="ARBA" id="ARBA00022475"/>
    </source>
</evidence>
<evidence type="ECO:0000256" key="2">
    <source>
        <dbReference type="ARBA" id="ARBA00004651"/>
    </source>
</evidence>
<protein>
    <recommendedName>
        <fullName evidence="3">histidine kinase</fullName>
        <ecNumber evidence="3">2.7.13.3</ecNumber>
    </recommendedName>
</protein>
<evidence type="ECO:0000313" key="12">
    <source>
        <dbReference type="EMBL" id="HIT85988.1"/>
    </source>
</evidence>
<proteinExistence type="predicted"/>
<dbReference type="InterPro" id="IPR004358">
    <property type="entry name" value="Sig_transdc_His_kin-like_C"/>
</dbReference>
<keyword evidence="4" id="KW-1003">Cell membrane</keyword>
<keyword evidence="5 10" id="KW-0812">Transmembrane</keyword>
<dbReference type="InterPro" id="IPR036890">
    <property type="entry name" value="HATPase_C_sf"/>
</dbReference>
<evidence type="ECO:0000256" key="6">
    <source>
        <dbReference type="ARBA" id="ARBA00022777"/>
    </source>
</evidence>
<dbReference type="InterPro" id="IPR033479">
    <property type="entry name" value="dCache_1"/>
</dbReference>
<dbReference type="Pfam" id="PF06580">
    <property type="entry name" value="His_kinase"/>
    <property type="match status" value="1"/>
</dbReference>
<keyword evidence="6 12" id="KW-0808">Transferase</keyword>
<dbReference type="PRINTS" id="PR00344">
    <property type="entry name" value="BCTRLSENSOR"/>
</dbReference>
<evidence type="ECO:0000259" key="11">
    <source>
        <dbReference type="PROSITE" id="PS50109"/>
    </source>
</evidence>
<accession>A0A9D1H498</accession>
<dbReference type="GO" id="GO:0005886">
    <property type="term" value="C:plasma membrane"/>
    <property type="evidence" value="ECO:0007669"/>
    <property type="project" value="UniProtKB-SubCell"/>
</dbReference>
<keyword evidence="9 10" id="KW-0472">Membrane</keyword>
<dbReference type="PANTHER" id="PTHR34220">
    <property type="entry name" value="SENSOR HISTIDINE KINASE YPDA"/>
    <property type="match status" value="1"/>
</dbReference>
<dbReference type="InterPro" id="IPR005467">
    <property type="entry name" value="His_kinase_dom"/>
</dbReference>
<evidence type="ECO:0000256" key="7">
    <source>
        <dbReference type="ARBA" id="ARBA00022989"/>
    </source>
</evidence>
<dbReference type="EMBL" id="DVLU01000095">
    <property type="protein sequence ID" value="HIT85988.1"/>
    <property type="molecule type" value="Genomic_DNA"/>
</dbReference>
<keyword evidence="6 12" id="KW-0418">Kinase</keyword>
<keyword evidence="8" id="KW-0902">Two-component regulatory system</keyword>
<reference evidence="12" key="2">
    <citation type="journal article" date="2021" name="PeerJ">
        <title>Extensive microbial diversity within the chicken gut microbiome revealed by metagenomics and culture.</title>
        <authorList>
            <person name="Gilroy R."/>
            <person name="Ravi A."/>
            <person name="Getino M."/>
            <person name="Pursley I."/>
            <person name="Horton D.L."/>
            <person name="Alikhan N.F."/>
            <person name="Baker D."/>
            <person name="Gharbi K."/>
            <person name="Hall N."/>
            <person name="Watson M."/>
            <person name="Adriaenssens E.M."/>
            <person name="Foster-Nyarko E."/>
            <person name="Jarju S."/>
            <person name="Secka A."/>
            <person name="Antonio M."/>
            <person name="Oren A."/>
            <person name="Chaudhuri R.R."/>
            <person name="La Ragione R."/>
            <person name="Hildebrand F."/>
            <person name="Pallen M.J."/>
        </authorList>
    </citation>
    <scope>NUCLEOTIDE SEQUENCE</scope>
    <source>
        <strain evidence="12">CHK181-108</strain>
    </source>
</reference>
<dbReference type="PROSITE" id="PS50109">
    <property type="entry name" value="HIS_KIN"/>
    <property type="match status" value="1"/>
</dbReference>
<dbReference type="InterPro" id="IPR050640">
    <property type="entry name" value="Bact_2-comp_sensor_kinase"/>
</dbReference>
<reference evidence="12" key="1">
    <citation type="submission" date="2020-10" db="EMBL/GenBank/DDBJ databases">
        <authorList>
            <person name="Gilroy R."/>
        </authorList>
    </citation>
    <scope>NUCLEOTIDE SEQUENCE</scope>
    <source>
        <strain evidence="12">CHK181-108</strain>
    </source>
</reference>
<dbReference type="PANTHER" id="PTHR34220:SF7">
    <property type="entry name" value="SENSOR HISTIDINE KINASE YPDA"/>
    <property type="match status" value="1"/>
</dbReference>
<gene>
    <name evidence="12" type="ORF">IAA60_08840</name>
</gene>
<dbReference type="Pfam" id="PF02518">
    <property type="entry name" value="HATPase_c"/>
    <property type="match status" value="1"/>
</dbReference>
<comment type="caution">
    <text evidence="12">The sequence shown here is derived from an EMBL/GenBank/DDBJ whole genome shotgun (WGS) entry which is preliminary data.</text>
</comment>
<dbReference type="SUPFAM" id="SSF55874">
    <property type="entry name" value="ATPase domain of HSP90 chaperone/DNA topoisomerase II/histidine kinase"/>
    <property type="match status" value="1"/>
</dbReference>
<dbReference type="Gene3D" id="3.30.565.10">
    <property type="entry name" value="Histidine kinase-like ATPase, C-terminal domain"/>
    <property type="match status" value="1"/>
</dbReference>
<dbReference type="EC" id="2.7.13.3" evidence="3"/>
<evidence type="ECO:0000256" key="3">
    <source>
        <dbReference type="ARBA" id="ARBA00012438"/>
    </source>
</evidence>
<keyword evidence="7 10" id="KW-1133">Transmembrane helix</keyword>
<evidence type="ECO:0000256" key="5">
    <source>
        <dbReference type="ARBA" id="ARBA00022692"/>
    </source>
</evidence>
<dbReference type="AlphaFoldDB" id="A0A9D1H498"/>
<feature type="transmembrane region" description="Helical" evidence="10">
    <location>
        <begin position="309"/>
        <end position="332"/>
    </location>
</feature>
<comment type="subcellular location">
    <subcellularLocation>
        <location evidence="2">Cell membrane</location>
        <topology evidence="2">Multi-pass membrane protein</topology>
    </subcellularLocation>
</comment>
<evidence type="ECO:0000313" key="13">
    <source>
        <dbReference type="Proteomes" id="UP000824165"/>
    </source>
</evidence>
<organism evidence="12 13">
    <name type="scientific">Candidatus Ornithomonoglobus intestinigallinarum</name>
    <dbReference type="NCBI Taxonomy" id="2840894"/>
    <lineage>
        <taxon>Bacteria</taxon>
        <taxon>Bacillati</taxon>
        <taxon>Bacillota</taxon>
        <taxon>Clostridia</taxon>
        <taxon>Candidatus Ornithomonoglobus</taxon>
    </lineage>
</organism>
<comment type="catalytic activity">
    <reaction evidence="1">
        <text>ATP + protein L-histidine = ADP + protein N-phospho-L-histidine.</text>
        <dbReference type="EC" id="2.7.13.3"/>
    </reaction>
</comment>
<dbReference type="Proteomes" id="UP000824165">
    <property type="component" value="Unassembled WGS sequence"/>
</dbReference>
<dbReference type="InterPro" id="IPR003594">
    <property type="entry name" value="HATPase_dom"/>
</dbReference>
<sequence>MNSDKNKSKKNTNGRNDNWFYIKNFRINSLFWRTFLLVSMLLVIPFLIVGIIFYSNIMSTTKDEIIIENSSKLESIKSVVDNVLNECDMMSSYIASNDSAQPFMLGSERGTQFMQLVSFTKTVPLIYEYIDSVYMYSEHSNTAFVGGSEQPMNEIRDDGWLDSYESLDDRRGMIMTRIKNDTYPPLITIIKPIYVSDEKMGAVIMNINSQQLYRATVSNRYSNGQEFFMLDGDDKLMMTRDISYFEKSSEREKLLSASVGAQLLPETLDINGEECLILSCDSDQFDFRYISTYPVSLFEDKFDSVRWQIALVAVILLAFCFILAYIATVWSYSPLREIISFLDTANPPESVSTKDQNELLYIMDSIKLHIEDKEKMEEILEERMKLLKKAQYDMLQAQINPHFLYNTLETINWMAYELSNSDNPVSEALINLASFFRNTLSQQGYLISISDEIKYTKDYLNILKLRYGDLFDIKWNIDNAVLSYTIIKICLQPIIENAVYHGFKPKGGKGLLVISGVLRDDNIIFTVRDDGAGMDPETLDEMNSRLSQNIHDNKGSHIGLANVNERIKIIFGSDYGLKVESSLGIGTCVYVTIPATKADSAE</sequence>
<feature type="transmembrane region" description="Helical" evidence="10">
    <location>
        <begin position="30"/>
        <end position="54"/>
    </location>
</feature>
<evidence type="ECO:0000256" key="10">
    <source>
        <dbReference type="SAM" id="Phobius"/>
    </source>
</evidence>